<gene>
    <name evidence="2" type="ORF">AE618_22790</name>
</gene>
<dbReference type="AlphaFoldDB" id="A0A0N1N1V7"/>
<comment type="caution">
    <text evidence="2">The sequence shown here is derived from an EMBL/GenBank/DDBJ whole genome shotgun (WGS) entry which is preliminary data.</text>
</comment>
<evidence type="ECO:0000256" key="1">
    <source>
        <dbReference type="SAM" id="MobiDB-lite"/>
    </source>
</evidence>
<keyword evidence="3" id="KW-1185">Reference proteome</keyword>
<organism evidence="2 3">
    <name type="scientific">Bosea vaviloviae</name>
    <dbReference type="NCBI Taxonomy" id="1526658"/>
    <lineage>
        <taxon>Bacteria</taxon>
        <taxon>Pseudomonadati</taxon>
        <taxon>Pseudomonadota</taxon>
        <taxon>Alphaproteobacteria</taxon>
        <taxon>Hyphomicrobiales</taxon>
        <taxon>Boseaceae</taxon>
        <taxon>Bosea</taxon>
    </lineage>
</organism>
<feature type="compositionally biased region" description="Low complexity" evidence="1">
    <location>
        <begin position="101"/>
        <end position="112"/>
    </location>
</feature>
<protein>
    <submittedName>
        <fullName evidence="2">Uncharacterized protein</fullName>
    </submittedName>
</protein>
<feature type="compositionally biased region" description="Gly residues" evidence="1">
    <location>
        <begin position="113"/>
        <end position="122"/>
    </location>
</feature>
<evidence type="ECO:0000313" key="3">
    <source>
        <dbReference type="Proteomes" id="UP000037822"/>
    </source>
</evidence>
<reference evidence="2 3" key="1">
    <citation type="submission" date="2015-07" db="EMBL/GenBank/DDBJ databases">
        <title>Whole genome sequencing of Bosea vaviloviae isolated from cave pool.</title>
        <authorList>
            <person name="Tan N.E.H."/>
            <person name="Lee Y.P."/>
            <person name="Gan H.M."/>
            <person name="Barton H."/>
            <person name="Savka M.A."/>
        </authorList>
    </citation>
    <scope>NUCLEOTIDE SEQUENCE [LARGE SCALE GENOMIC DNA]</scope>
    <source>
        <strain evidence="2 3">SD260</strain>
    </source>
</reference>
<evidence type="ECO:0000313" key="2">
    <source>
        <dbReference type="EMBL" id="KPH77377.1"/>
    </source>
</evidence>
<dbReference type="Proteomes" id="UP000037822">
    <property type="component" value="Unassembled WGS sequence"/>
</dbReference>
<feature type="region of interest" description="Disordered" evidence="1">
    <location>
        <begin position="95"/>
        <end position="122"/>
    </location>
</feature>
<sequence>MAISRICALSRDGWAPKSTAGEVAHEGEARQAAGHVDPALVAACDLALAKQRQRLPDREFSVAGLADQAVELIAQRRQLQPAEQGGQMIMVVHQKPPPTTASYSASGRSNAAGAGGDLGGAR</sequence>
<accession>A0A0N1N1V7</accession>
<name>A0A0N1N1V7_9HYPH</name>
<proteinExistence type="predicted"/>
<dbReference type="EMBL" id="LGSZ01000060">
    <property type="protein sequence ID" value="KPH77377.1"/>
    <property type="molecule type" value="Genomic_DNA"/>
</dbReference>